<accession>A0A6V8PYT2</accession>
<sequence>MEEYGNQKTSPVSRRCLSCQRVARSWRGSVLAYLSGRSTEYGEHIRMFNKYAKTEDFKRDMKDREERSKFYQSLSKERLQSITEFELGEIILRLWASQLWGNKEYLVQKLLADNTLDTIKEKLSDLLWGEDPIERRYEGFLRRVKGLGPASITELLSHVHPTEGGIWNDKARKALTFWDVIDV</sequence>
<evidence type="ECO:0000313" key="2">
    <source>
        <dbReference type="Proteomes" id="UP000561271"/>
    </source>
</evidence>
<proteinExistence type="predicted"/>
<dbReference type="EMBL" id="BLSC01000099">
    <property type="protein sequence ID" value="GFP37497.1"/>
    <property type="molecule type" value="Genomic_DNA"/>
</dbReference>
<dbReference type="AlphaFoldDB" id="A0A6V8PYT2"/>
<protein>
    <submittedName>
        <fullName evidence="1">Uncharacterized protein</fullName>
    </submittedName>
</protein>
<name>A0A6V8PYT2_9ACTN</name>
<comment type="caution">
    <text evidence="1">The sequence shown here is derived from an EMBL/GenBank/DDBJ whole genome shotgun (WGS) entry which is preliminary data.</text>
</comment>
<reference evidence="1 2" key="1">
    <citation type="journal article" date="2020" name="Front. Microbiol.">
        <title>Single-cell genomics of novel Actinobacteria with the Wood-Ljungdahl pathway discovered in a serpentinizing system.</title>
        <authorList>
            <person name="Merino N."/>
            <person name="Kawai M."/>
            <person name="Boyd E.S."/>
            <person name="Colman D.R."/>
            <person name="McGlynn S.E."/>
            <person name="Nealson K.H."/>
            <person name="Kurokawa K."/>
            <person name="Hongoh Y."/>
        </authorList>
    </citation>
    <scope>NUCLEOTIDE SEQUENCE [LARGE SCALE GENOMIC DNA]</scope>
    <source>
        <strain evidence="1 2">S44</strain>
    </source>
</reference>
<organism evidence="1 2">
    <name type="scientific">Candidatus Hakubella thermalkaliphila</name>
    <dbReference type="NCBI Taxonomy" id="2754717"/>
    <lineage>
        <taxon>Bacteria</taxon>
        <taxon>Bacillati</taxon>
        <taxon>Actinomycetota</taxon>
        <taxon>Actinomycetota incertae sedis</taxon>
        <taxon>Candidatus Hakubellales</taxon>
        <taxon>Candidatus Hakubellaceae</taxon>
        <taxon>Candidatus Hakubella</taxon>
    </lineage>
</organism>
<gene>
    <name evidence="1" type="ORF">HKBW3S44_01177</name>
</gene>
<dbReference type="Proteomes" id="UP000561271">
    <property type="component" value="Unassembled WGS sequence"/>
</dbReference>
<evidence type="ECO:0000313" key="1">
    <source>
        <dbReference type="EMBL" id="GFP37497.1"/>
    </source>
</evidence>